<dbReference type="RefSeq" id="WP_338530277.1">
    <property type="nucleotide sequence ID" value="NZ_CP030941.1"/>
</dbReference>
<organism evidence="2 3">
    <name type="scientific">Nitratireductor thuwali</name>
    <dbReference type="NCBI Taxonomy" id="2267699"/>
    <lineage>
        <taxon>Bacteria</taxon>
        <taxon>Pseudomonadati</taxon>
        <taxon>Pseudomonadota</taxon>
        <taxon>Alphaproteobacteria</taxon>
        <taxon>Hyphomicrobiales</taxon>
        <taxon>Phyllobacteriaceae</taxon>
        <taxon>Nitratireductor</taxon>
    </lineage>
</organism>
<dbReference type="Pfam" id="PF05235">
    <property type="entry name" value="CHAD"/>
    <property type="match status" value="1"/>
</dbReference>
<evidence type="ECO:0000313" key="3">
    <source>
        <dbReference type="Proteomes" id="UP001342418"/>
    </source>
</evidence>
<dbReference type="PANTHER" id="PTHR39339">
    <property type="entry name" value="SLR1444 PROTEIN"/>
    <property type="match status" value="1"/>
</dbReference>
<evidence type="ECO:0000259" key="1">
    <source>
        <dbReference type="PROSITE" id="PS51708"/>
    </source>
</evidence>
<reference evidence="2 3" key="1">
    <citation type="submission" date="2018-07" db="EMBL/GenBank/DDBJ databases">
        <title>Genome sequence of Nitratireductor thuwali#1536.</title>
        <authorList>
            <person name="Michoud G."/>
            <person name="Merlino G."/>
            <person name="Sefrji F.O."/>
            <person name="Daffonchio D."/>
        </authorList>
    </citation>
    <scope>NUCLEOTIDE SEQUENCE [LARGE SCALE GENOMIC DNA]</scope>
    <source>
        <strain evidence="3">Nit1536</strain>
    </source>
</reference>
<dbReference type="EMBL" id="CP030941">
    <property type="protein sequence ID" value="UUP18006.1"/>
    <property type="molecule type" value="Genomic_DNA"/>
</dbReference>
<accession>A0ABY5MLH9</accession>
<dbReference type="SMART" id="SM00880">
    <property type="entry name" value="CHAD"/>
    <property type="match status" value="1"/>
</dbReference>
<evidence type="ECO:0000313" key="2">
    <source>
        <dbReference type="EMBL" id="UUP18006.1"/>
    </source>
</evidence>
<dbReference type="PROSITE" id="PS51708">
    <property type="entry name" value="CHAD"/>
    <property type="match status" value="1"/>
</dbReference>
<feature type="domain" description="CHAD" evidence="1">
    <location>
        <begin position="8"/>
        <end position="285"/>
    </location>
</feature>
<dbReference type="Proteomes" id="UP001342418">
    <property type="component" value="Chromosome"/>
</dbReference>
<dbReference type="PANTHER" id="PTHR39339:SF1">
    <property type="entry name" value="CHAD DOMAIN-CONTAINING PROTEIN"/>
    <property type="match status" value="1"/>
</dbReference>
<proteinExistence type="predicted"/>
<gene>
    <name evidence="2" type="ORF">NTH_02482</name>
</gene>
<dbReference type="InterPro" id="IPR038186">
    <property type="entry name" value="CHAD_dom_sf"/>
</dbReference>
<keyword evidence="3" id="KW-1185">Reference proteome</keyword>
<dbReference type="InterPro" id="IPR007899">
    <property type="entry name" value="CHAD_dom"/>
</dbReference>
<dbReference type="Gene3D" id="1.40.20.10">
    <property type="entry name" value="CHAD domain"/>
    <property type="match status" value="1"/>
</dbReference>
<name>A0ABY5MLH9_9HYPH</name>
<sequence>MSYRIDPALPVAREVHRIADEEIAAIIAGLETMPGGRQMAVHAARKRLKRLRGLMKLVGGGNEAFHDRYNRLFRDLSRALSHARDADALVETVDRFPDEGKAGGSDLQVVREHLASRRDRIVNETSAFDEARATTLAGLRAAREAFAGLDLPDDPDEGAALLARGARDMVRKAKRALRRARKRGGADDFHELRKALKYHWMHLGLLDDMWPGASSVRRKRANALGDLLGELNDIANMYEVLDAEEQAIGAPETVARFRRKLEKREKVLRKAILARAGALLEGEGKKLRKKIGRAMAKSGKAA</sequence>
<protein>
    <recommendedName>
        <fullName evidence="1">CHAD domain-containing protein</fullName>
    </recommendedName>
</protein>